<evidence type="ECO:0000256" key="3">
    <source>
        <dbReference type="ARBA" id="ARBA00051915"/>
    </source>
</evidence>
<dbReference type="EC" id="6.2.1.44" evidence="4"/>
<evidence type="ECO:0000256" key="5">
    <source>
        <dbReference type="ARBA" id="ARBA00067668"/>
    </source>
</evidence>
<dbReference type="InterPro" id="IPR042099">
    <property type="entry name" value="ANL_N_sf"/>
</dbReference>
<dbReference type="InterPro" id="IPR045851">
    <property type="entry name" value="AMP-bd_C_sf"/>
</dbReference>
<evidence type="ECO:0000256" key="1">
    <source>
        <dbReference type="ARBA" id="ARBA00006432"/>
    </source>
</evidence>
<accession>A0A842HXP9</accession>
<dbReference type="InterPro" id="IPR025110">
    <property type="entry name" value="AMP-bd_C"/>
</dbReference>
<dbReference type="RefSeq" id="WP_185802244.1">
    <property type="nucleotide sequence ID" value="NZ_JACJVJ010000003.1"/>
</dbReference>
<dbReference type="SUPFAM" id="SSF56801">
    <property type="entry name" value="Acetyl-CoA synthetase-like"/>
    <property type="match status" value="1"/>
</dbReference>
<dbReference type="EMBL" id="JACJVJ010000003">
    <property type="protein sequence ID" value="MBC2778938.1"/>
    <property type="molecule type" value="Genomic_DNA"/>
</dbReference>
<comment type="caution">
    <text evidence="8">The sequence shown here is derived from an EMBL/GenBank/DDBJ whole genome shotgun (WGS) entry which is preliminary data.</text>
</comment>
<evidence type="ECO:0000313" key="8">
    <source>
        <dbReference type="EMBL" id="MBC2778938.1"/>
    </source>
</evidence>
<evidence type="ECO:0000313" key="9">
    <source>
        <dbReference type="Proteomes" id="UP000564378"/>
    </source>
</evidence>
<dbReference type="NCBIfam" id="NF004837">
    <property type="entry name" value="PRK06187.1"/>
    <property type="match status" value="1"/>
</dbReference>
<organism evidence="8 9">
    <name type="scientific">Parasphingopyxis marina</name>
    <dbReference type="NCBI Taxonomy" id="2761622"/>
    <lineage>
        <taxon>Bacteria</taxon>
        <taxon>Pseudomonadati</taxon>
        <taxon>Pseudomonadota</taxon>
        <taxon>Alphaproteobacteria</taxon>
        <taxon>Sphingomonadales</taxon>
        <taxon>Sphingomonadaceae</taxon>
        <taxon>Parasphingopyxis</taxon>
    </lineage>
</organism>
<dbReference type="Pfam" id="PF13193">
    <property type="entry name" value="AMP-binding_C"/>
    <property type="match status" value="1"/>
</dbReference>
<dbReference type="Proteomes" id="UP000564378">
    <property type="component" value="Unassembled WGS sequence"/>
</dbReference>
<protein>
    <recommendedName>
        <fullName evidence="5">3-methylmercaptopropionyl-CoA ligase</fullName>
        <ecNumber evidence="4">6.2.1.44</ecNumber>
    </recommendedName>
</protein>
<name>A0A842HXP9_9SPHN</name>
<dbReference type="GO" id="GO:0016878">
    <property type="term" value="F:acid-thiol ligase activity"/>
    <property type="evidence" value="ECO:0007669"/>
    <property type="project" value="UniProtKB-ARBA"/>
</dbReference>
<dbReference type="AlphaFoldDB" id="A0A842HXP9"/>
<proteinExistence type="inferred from homology"/>
<keyword evidence="2 8" id="KW-0436">Ligase</keyword>
<comment type="similarity">
    <text evidence="1">Belongs to the ATP-dependent AMP-binding enzyme family.</text>
</comment>
<dbReference type="PANTHER" id="PTHR43767">
    <property type="entry name" value="LONG-CHAIN-FATTY-ACID--COA LIGASE"/>
    <property type="match status" value="1"/>
</dbReference>
<dbReference type="PANTHER" id="PTHR43767:SF1">
    <property type="entry name" value="NONRIBOSOMAL PEPTIDE SYNTHASE PES1 (EUROFUNG)-RELATED"/>
    <property type="match status" value="1"/>
</dbReference>
<gene>
    <name evidence="8" type="ORF">H6P80_15040</name>
</gene>
<feature type="domain" description="AMP-dependent synthetase/ligase" evidence="6">
    <location>
        <begin position="34"/>
        <end position="402"/>
    </location>
</feature>
<keyword evidence="9" id="KW-1185">Reference proteome</keyword>
<evidence type="ECO:0000256" key="2">
    <source>
        <dbReference type="ARBA" id="ARBA00022598"/>
    </source>
</evidence>
<dbReference type="Gene3D" id="3.30.300.30">
    <property type="match status" value="1"/>
</dbReference>
<comment type="catalytic activity">
    <reaction evidence="3">
        <text>3-(methylsulfanyl)propanoate + ATP + CoA = 3-(methylsulfanyl)propanoyl-CoA + AMP + diphosphate</text>
        <dbReference type="Rhea" id="RHEA:43052"/>
        <dbReference type="ChEBI" id="CHEBI:30616"/>
        <dbReference type="ChEBI" id="CHEBI:33019"/>
        <dbReference type="ChEBI" id="CHEBI:49016"/>
        <dbReference type="ChEBI" id="CHEBI:57287"/>
        <dbReference type="ChEBI" id="CHEBI:82815"/>
        <dbReference type="ChEBI" id="CHEBI:456215"/>
        <dbReference type="EC" id="6.2.1.44"/>
    </reaction>
    <physiologicalReaction direction="left-to-right" evidence="3">
        <dbReference type="Rhea" id="RHEA:43053"/>
    </physiologicalReaction>
</comment>
<reference evidence="8 9" key="1">
    <citation type="submission" date="2020-08" db="EMBL/GenBank/DDBJ databases">
        <title>Draft genome sequence of Parasphingopyxis sp. GrpM-11.</title>
        <authorList>
            <person name="Oh J."/>
            <person name="Roh D.-H."/>
        </authorList>
    </citation>
    <scope>NUCLEOTIDE SEQUENCE [LARGE SCALE GENOMIC DNA]</scope>
    <source>
        <strain evidence="8 9">GrpM-11</strain>
    </source>
</reference>
<dbReference type="Gene3D" id="3.40.50.12780">
    <property type="entry name" value="N-terminal domain of ligase-like"/>
    <property type="match status" value="1"/>
</dbReference>
<dbReference type="Pfam" id="PF00501">
    <property type="entry name" value="AMP-binding"/>
    <property type="match status" value="1"/>
</dbReference>
<dbReference type="InterPro" id="IPR000873">
    <property type="entry name" value="AMP-dep_synth/lig_dom"/>
</dbReference>
<feature type="domain" description="AMP-binding enzyme C-terminal" evidence="7">
    <location>
        <begin position="453"/>
        <end position="528"/>
    </location>
</feature>
<dbReference type="InterPro" id="IPR050237">
    <property type="entry name" value="ATP-dep_AMP-bd_enzyme"/>
</dbReference>
<dbReference type="FunFam" id="3.30.300.30:FF:000008">
    <property type="entry name" value="2,3-dihydroxybenzoate-AMP ligase"/>
    <property type="match status" value="1"/>
</dbReference>
<sequence>MITATATPPAGKTAAATYHPEIRTLGDAPRFHGQSRGDATAFIFGDRHTSYADFDRHTARVANGLAAQGLGPRSRIAYLGKNSDFYFELLFGAFRLGAVMVPVNWRLAKPEIVHIIADAEAEILFTDDFCAPSVHDIADQLTGIRLIIATGEGANGWIQYETWRDGQSAEDRPSAIDPGDVAVQLYTSGTTGLPKGVQLSHQAFYAFNEMAASEPSSFGADMDWNMWTADDMSMVALPAFHISGTGWGVVGVYVGATNVVLPEFVNADVIDAIRRFKVTKTALVPATIDMIVNHPDLRPEDFGSMKQFLYGAAPIPLPLLEQALAVFDCGFVQMYGLTETCGAVTYLPPEDHVPGNPNLASAGKPLPGVDVKIVGPDSDTPLPTGEIGEICLRTPAIMRGYWKQESETGRVMDDDGWFRSGDAGSLSEDGYLFIRDRVKDMIVSGGENVYPAEVEAALRGHPDIADVSVIGIPDPKWGEAVKAVVVLTLGAKPDPAGIIAYARERIAGYKLPKSVDFLDALPRNASGKVLKRELRAAYWAGRDRQVN</sequence>
<evidence type="ECO:0000259" key="7">
    <source>
        <dbReference type="Pfam" id="PF13193"/>
    </source>
</evidence>
<evidence type="ECO:0000256" key="4">
    <source>
        <dbReference type="ARBA" id="ARBA00066616"/>
    </source>
</evidence>
<evidence type="ECO:0000259" key="6">
    <source>
        <dbReference type="Pfam" id="PF00501"/>
    </source>
</evidence>